<sequence length="378" mass="36301">MNVRKTSAAFAAVATAGASSFFLGATPAMAAPGEPCLDGVLVEPGICELSYTDGVENVFTPTAEMTQLEVLLVGAGGSGADQPEVNTAGYAAAGGGGQVTYIDFSGSTDEIDIAVAAAGGSISTADNGSIADSAANGSDALTTEGSNIGGNSGDNEYEGYSGTLAGGGGAGGDADVANGGDGVIVSSLVAPGSLFENDDRCFGGGGAAGSATAQGFPGCGGGGPIDALGTGLVAAVPNSGGGGGGLTTTQSAELRAGADGVVLVRWNAAPVTLTFDVRGKGVAPAAQEVIPGFAPTAPVAPKAAGFEFKGWFADAALTVPVDFSTPLTESTTYYASWAPTLAATGSTTDAASLPIALGILAAGAGLVVAATARKRRQS</sequence>
<dbReference type="InterPro" id="IPR049304">
    <property type="entry name" value="Gly_rich_dom"/>
</dbReference>
<dbReference type="Pfam" id="PF21722">
    <property type="entry name" value="Gly_rich_2"/>
    <property type="match status" value="1"/>
</dbReference>
<evidence type="ECO:0000259" key="4">
    <source>
        <dbReference type="Pfam" id="PF21722"/>
    </source>
</evidence>
<comment type="caution">
    <text evidence="5">The sequence shown here is derived from an EMBL/GenBank/DDBJ whole genome shotgun (WGS) entry which is preliminary data.</text>
</comment>
<feature type="domain" description="Glycine-rich" evidence="4">
    <location>
        <begin position="58"/>
        <end position="266"/>
    </location>
</feature>
<comment type="subcellular location">
    <subcellularLocation>
        <location evidence="1">Cell envelope</location>
    </subcellularLocation>
</comment>
<keyword evidence="2" id="KW-0812">Transmembrane</keyword>
<organism evidence="5 6">
    <name type="scientific">Antiquaquibacter oligotrophicus</name>
    <dbReference type="NCBI Taxonomy" id="2880260"/>
    <lineage>
        <taxon>Bacteria</taxon>
        <taxon>Bacillati</taxon>
        <taxon>Actinomycetota</taxon>
        <taxon>Actinomycetes</taxon>
        <taxon>Micrococcales</taxon>
        <taxon>Microbacteriaceae</taxon>
        <taxon>Antiquaquibacter</taxon>
    </lineage>
</organism>
<keyword evidence="2" id="KW-1133">Transmembrane helix</keyword>
<keyword evidence="3" id="KW-0732">Signal</keyword>
<dbReference type="Pfam" id="PF09479">
    <property type="entry name" value="Flg_new"/>
    <property type="match status" value="1"/>
</dbReference>
<dbReference type="Gene3D" id="2.60.40.4270">
    <property type="entry name" value="Listeria-Bacteroides repeat domain"/>
    <property type="match status" value="1"/>
</dbReference>
<protein>
    <submittedName>
        <fullName evidence="5">Repeat protein (TIGR02543 family)</fullName>
    </submittedName>
</protein>
<evidence type="ECO:0000256" key="1">
    <source>
        <dbReference type="ARBA" id="ARBA00004196"/>
    </source>
</evidence>
<dbReference type="InterPro" id="IPR042229">
    <property type="entry name" value="Listeria/Bacterioides_rpt_sf"/>
</dbReference>
<proteinExistence type="predicted"/>
<reference evidence="5 6" key="1">
    <citation type="submission" date="2023-04" db="EMBL/GenBank/DDBJ databases">
        <title>Genome Encyclopedia of Bacteria and Archaea VI: Functional Genomics of Type Strains.</title>
        <authorList>
            <person name="Whitman W."/>
        </authorList>
    </citation>
    <scope>NUCLEOTIDE SEQUENCE [LARGE SCALE GENOMIC DNA]</scope>
    <source>
        <strain evidence="5 6">SG_E_30_P1</strain>
    </source>
</reference>
<evidence type="ECO:0000256" key="3">
    <source>
        <dbReference type="SAM" id="SignalP"/>
    </source>
</evidence>
<feature type="signal peptide" evidence="3">
    <location>
        <begin position="1"/>
        <end position="30"/>
    </location>
</feature>
<feature type="transmembrane region" description="Helical" evidence="2">
    <location>
        <begin position="351"/>
        <end position="372"/>
    </location>
</feature>
<keyword evidence="2" id="KW-0472">Membrane</keyword>
<evidence type="ECO:0000313" key="6">
    <source>
        <dbReference type="Proteomes" id="UP001160142"/>
    </source>
</evidence>
<name>A0ABT6KRG5_9MICO</name>
<dbReference type="Proteomes" id="UP001160142">
    <property type="component" value="Unassembled WGS sequence"/>
</dbReference>
<evidence type="ECO:0000256" key="2">
    <source>
        <dbReference type="SAM" id="Phobius"/>
    </source>
</evidence>
<feature type="chain" id="PRO_5045722593" evidence="3">
    <location>
        <begin position="31"/>
        <end position="378"/>
    </location>
</feature>
<dbReference type="InterPro" id="IPR013378">
    <property type="entry name" value="InlB-like_B-rpt"/>
</dbReference>
<accession>A0ABT6KRG5</accession>
<dbReference type="NCBIfam" id="TIGR02543">
    <property type="entry name" value="List_Bact_rpt"/>
    <property type="match status" value="1"/>
</dbReference>
<keyword evidence="6" id="KW-1185">Reference proteome</keyword>
<dbReference type="RefSeq" id="WP_322134847.1">
    <property type="nucleotide sequence ID" value="NZ_CP085036.1"/>
</dbReference>
<dbReference type="EMBL" id="JARXVQ010000001">
    <property type="protein sequence ID" value="MDH6182572.1"/>
    <property type="molecule type" value="Genomic_DNA"/>
</dbReference>
<evidence type="ECO:0000313" key="5">
    <source>
        <dbReference type="EMBL" id="MDH6182572.1"/>
    </source>
</evidence>
<gene>
    <name evidence="5" type="ORF">M2152_002754</name>
</gene>